<proteinExistence type="predicted"/>
<protein>
    <recommendedName>
        <fullName evidence="4">DUF202 domain-containing protein</fullName>
    </recommendedName>
</protein>
<keyword evidence="1" id="KW-0812">Transmembrane</keyword>
<comment type="caution">
    <text evidence="2">The sequence shown here is derived from an EMBL/GenBank/DDBJ whole genome shotgun (WGS) entry which is preliminary data.</text>
</comment>
<feature type="transmembrane region" description="Helical" evidence="1">
    <location>
        <begin position="56"/>
        <end position="77"/>
    </location>
</feature>
<evidence type="ECO:0000256" key="1">
    <source>
        <dbReference type="SAM" id="Phobius"/>
    </source>
</evidence>
<keyword evidence="3" id="KW-1185">Reference proteome</keyword>
<dbReference type="Proteomes" id="UP001371305">
    <property type="component" value="Unassembled WGS sequence"/>
</dbReference>
<sequence length="113" mass="12372">MTEDERSQESDGSRERGIAAHIFTTSSVMVGLCLTIISVVRSFPKTGQLKTIVDDLIAVGAMVFLVACFLSYAVLRARHSRRMHRIESLADGVFLLGLTILAVACGLFVWTIL</sequence>
<keyword evidence="1" id="KW-1133">Transmembrane helix</keyword>
<name>A0ABU9AXX2_9BACT</name>
<evidence type="ECO:0008006" key="4">
    <source>
        <dbReference type="Google" id="ProtNLM"/>
    </source>
</evidence>
<dbReference type="EMBL" id="JBBUKT010000008">
    <property type="protein sequence ID" value="MEK7952600.1"/>
    <property type="molecule type" value="Genomic_DNA"/>
</dbReference>
<feature type="transmembrane region" description="Helical" evidence="1">
    <location>
        <begin position="21"/>
        <end position="44"/>
    </location>
</feature>
<evidence type="ECO:0000313" key="3">
    <source>
        <dbReference type="Proteomes" id="UP001371305"/>
    </source>
</evidence>
<organism evidence="2 3">
    <name type="scientific">Luteolibacter soli</name>
    <dbReference type="NCBI Taxonomy" id="3135280"/>
    <lineage>
        <taxon>Bacteria</taxon>
        <taxon>Pseudomonadati</taxon>
        <taxon>Verrucomicrobiota</taxon>
        <taxon>Verrucomicrobiia</taxon>
        <taxon>Verrucomicrobiales</taxon>
        <taxon>Verrucomicrobiaceae</taxon>
        <taxon>Luteolibacter</taxon>
    </lineage>
</organism>
<feature type="transmembrane region" description="Helical" evidence="1">
    <location>
        <begin position="89"/>
        <end position="112"/>
    </location>
</feature>
<gene>
    <name evidence="2" type="ORF">WKV53_18955</name>
</gene>
<keyword evidence="1" id="KW-0472">Membrane</keyword>
<reference evidence="2 3" key="1">
    <citation type="submission" date="2024-04" db="EMBL/GenBank/DDBJ databases">
        <title>Luteolibacter sp. isolated from soil.</title>
        <authorList>
            <person name="An J."/>
        </authorList>
    </citation>
    <scope>NUCLEOTIDE SEQUENCE [LARGE SCALE GENOMIC DNA]</scope>
    <source>
        <strain evidence="2 3">Y139</strain>
    </source>
</reference>
<evidence type="ECO:0000313" key="2">
    <source>
        <dbReference type="EMBL" id="MEK7952600.1"/>
    </source>
</evidence>
<dbReference type="RefSeq" id="WP_341406356.1">
    <property type="nucleotide sequence ID" value="NZ_JBBUKT010000008.1"/>
</dbReference>
<accession>A0ABU9AXX2</accession>